<comment type="caution">
    <text evidence="7">The sequence shown here is derived from an EMBL/GenBank/DDBJ whole genome shotgun (WGS) entry which is preliminary data.</text>
</comment>
<keyword evidence="4 5" id="KW-0574">Periplasm</keyword>
<proteinExistence type="inferred from homology"/>
<dbReference type="InterPro" id="IPR014167">
    <property type="entry name" value="Tol-Pal_TolB"/>
</dbReference>
<comment type="subunit">
    <text evidence="5">The Tol-Pal system is composed of five core proteins: the inner membrane proteins TolA, TolQ and TolR, the periplasmic protein TolB and the outer membrane protein Pal. They form a network linking the inner and outer membranes and the peptidoglycan layer.</text>
</comment>
<reference evidence="7" key="1">
    <citation type="submission" date="2024-06" db="EMBL/GenBank/DDBJ databases">
        <title>Genome sequence of Vogesella sp. MAHUQ-64.</title>
        <authorList>
            <person name="Huq M.A."/>
        </authorList>
    </citation>
    <scope>NUCLEOTIDE SEQUENCE</scope>
    <source>
        <strain evidence="7">MAHUQ-64</strain>
    </source>
</reference>
<keyword evidence="3 5" id="KW-0732">Signal</keyword>
<dbReference type="InterPro" id="IPR007195">
    <property type="entry name" value="TolB_N"/>
</dbReference>
<protein>
    <recommendedName>
        <fullName evidence="5">Tol-Pal system protein TolB</fullName>
    </recommendedName>
</protein>
<accession>A0ABV1M503</accession>
<dbReference type="Gene3D" id="2.120.10.30">
    <property type="entry name" value="TolB, C-terminal domain"/>
    <property type="match status" value="1"/>
</dbReference>
<name>A0ABV1M503_9NEIS</name>
<comment type="subcellular location">
    <subcellularLocation>
        <location evidence="1 5">Periplasm</location>
    </subcellularLocation>
</comment>
<sequence precursor="true">MHTCFVIVRRLLLCCLLLAAPLARADLTVDIVGGGVNRYPLAILPLTNEEWLPDAVTSTVQSDLAMTGMFNLLPVPASGASLDAGYWQQQGARAMVYGRVTRLDGGMLRVTFWADTLAPREQKLAMEFDVHPSQLRDVAHRMADMVYEALLGEKSLFASRIAFVIQVGKEWRLQVADVDGRRAQTVLRSNEPIISPAWSYDGGRLAYVSFENKKPIIYVQDLSTGQRRVLANFKGSNSAPAWSPDGRRLAVVLTLSGNSQIYLLNADGSGLQRFSYSSAIDTEPVWSPDGRSIAFVSDRSGSPQLYVQPVDGSRNVRRLTFQGSYNVSPSFSPDGRQLVYVQREAGRFKVMLHDLAAGDSRQLSNSAYDESPSFAPNGKMVLYASDQGGRSVLFAASVAHPGRVRLGVIEGEVQDAAWGPFNP</sequence>
<evidence type="ECO:0000259" key="6">
    <source>
        <dbReference type="Pfam" id="PF04052"/>
    </source>
</evidence>
<dbReference type="Proteomes" id="UP001433638">
    <property type="component" value="Unassembled WGS sequence"/>
</dbReference>
<evidence type="ECO:0000256" key="5">
    <source>
        <dbReference type="HAMAP-Rule" id="MF_00671"/>
    </source>
</evidence>
<dbReference type="NCBIfam" id="TIGR02800">
    <property type="entry name" value="propeller_TolB"/>
    <property type="match status" value="1"/>
</dbReference>
<evidence type="ECO:0000313" key="8">
    <source>
        <dbReference type="Proteomes" id="UP001433638"/>
    </source>
</evidence>
<evidence type="ECO:0000256" key="2">
    <source>
        <dbReference type="ARBA" id="ARBA00009820"/>
    </source>
</evidence>
<dbReference type="Pfam" id="PF07676">
    <property type="entry name" value="PD40"/>
    <property type="match status" value="5"/>
</dbReference>
<keyword evidence="5" id="KW-0131">Cell cycle</keyword>
<dbReference type="PANTHER" id="PTHR36842">
    <property type="entry name" value="PROTEIN TOLB HOMOLOG"/>
    <property type="match status" value="1"/>
</dbReference>
<dbReference type="EMBL" id="JBEFLD010000005">
    <property type="protein sequence ID" value="MEQ6291081.1"/>
    <property type="molecule type" value="Genomic_DNA"/>
</dbReference>
<feature type="chain" id="PRO_5044920332" description="Tol-Pal system protein TolB" evidence="5">
    <location>
        <begin position="26"/>
        <end position="423"/>
    </location>
</feature>
<comment type="function">
    <text evidence="5">Part of the Tol-Pal system, which plays a role in outer membrane invagination during cell division and is important for maintaining outer membrane integrity.</text>
</comment>
<evidence type="ECO:0000256" key="4">
    <source>
        <dbReference type="ARBA" id="ARBA00022764"/>
    </source>
</evidence>
<keyword evidence="5" id="KW-0132">Cell division</keyword>
<feature type="signal peptide" evidence="5">
    <location>
        <begin position="1"/>
        <end position="25"/>
    </location>
</feature>
<dbReference type="Pfam" id="PF04052">
    <property type="entry name" value="TolB_N"/>
    <property type="match status" value="1"/>
</dbReference>
<dbReference type="SUPFAM" id="SSF52964">
    <property type="entry name" value="TolB, N-terminal domain"/>
    <property type="match status" value="1"/>
</dbReference>
<dbReference type="Gene3D" id="3.40.50.10070">
    <property type="entry name" value="TolB, N-terminal domain"/>
    <property type="match status" value="1"/>
</dbReference>
<evidence type="ECO:0000256" key="3">
    <source>
        <dbReference type="ARBA" id="ARBA00022729"/>
    </source>
</evidence>
<dbReference type="RefSeq" id="WP_349587404.1">
    <property type="nucleotide sequence ID" value="NZ_JBEFLD010000005.1"/>
</dbReference>
<evidence type="ECO:0000256" key="1">
    <source>
        <dbReference type="ARBA" id="ARBA00004418"/>
    </source>
</evidence>
<dbReference type="InterPro" id="IPR011659">
    <property type="entry name" value="WD40"/>
</dbReference>
<dbReference type="SUPFAM" id="SSF69304">
    <property type="entry name" value="Tricorn protease N-terminal domain"/>
    <property type="match status" value="1"/>
</dbReference>
<dbReference type="PANTHER" id="PTHR36842:SF1">
    <property type="entry name" value="PROTEIN TOLB"/>
    <property type="match status" value="1"/>
</dbReference>
<gene>
    <name evidence="5 7" type="primary">tolB</name>
    <name evidence="7" type="ORF">ABNW52_10720</name>
</gene>
<dbReference type="HAMAP" id="MF_00671">
    <property type="entry name" value="TolB"/>
    <property type="match status" value="1"/>
</dbReference>
<evidence type="ECO:0000313" key="7">
    <source>
        <dbReference type="EMBL" id="MEQ6291081.1"/>
    </source>
</evidence>
<organism evidence="7 8">
    <name type="scientific">Vogesella oryzagri</name>
    <dbReference type="NCBI Taxonomy" id="3160864"/>
    <lineage>
        <taxon>Bacteria</taxon>
        <taxon>Pseudomonadati</taxon>
        <taxon>Pseudomonadota</taxon>
        <taxon>Betaproteobacteria</taxon>
        <taxon>Neisseriales</taxon>
        <taxon>Chromobacteriaceae</taxon>
        <taxon>Vogesella</taxon>
    </lineage>
</organism>
<comment type="similarity">
    <text evidence="2 5">Belongs to the TolB family.</text>
</comment>
<keyword evidence="8" id="KW-1185">Reference proteome</keyword>
<dbReference type="InterPro" id="IPR011042">
    <property type="entry name" value="6-blade_b-propeller_TolB-like"/>
</dbReference>
<feature type="domain" description="TolB N-terminal" evidence="6">
    <location>
        <begin position="27"/>
        <end position="112"/>
    </location>
</feature>